<proteinExistence type="predicted"/>
<evidence type="ECO:0000313" key="3">
    <source>
        <dbReference type="Proteomes" id="UP001075354"/>
    </source>
</evidence>
<reference evidence="2" key="1">
    <citation type="submission" date="2022-12" db="EMBL/GenBank/DDBJ databases">
        <title>Chromosome-level genome assembly of the bean flower thrips Megalurothrips usitatus.</title>
        <authorList>
            <person name="Ma L."/>
            <person name="Liu Q."/>
            <person name="Li H."/>
            <person name="Cai W."/>
        </authorList>
    </citation>
    <scope>NUCLEOTIDE SEQUENCE</scope>
    <source>
        <strain evidence="2">Cailab_2022a</strain>
    </source>
</reference>
<protein>
    <submittedName>
        <fullName evidence="2">Uncharacterized protein</fullName>
    </submittedName>
</protein>
<evidence type="ECO:0000313" key="2">
    <source>
        <dbReference type="EMBL" id="KAJ1531408.1"/>
    </source>
</evidence>
<gene>
    <name evidence="2" type="ORF">ONE63_000089</name>
</gene>
<dbReference type="AlphaFoldDB" id="A0AAV7Y0E4"/>
<evidence type="ECO:0000256" key="1">
    <source>
        <dbReference type="SAM" id="MobiDB-lite"/>
    </source>
</evidence>
<dbReference type="EMBL" id="JAPTSV010000001">
    <property type="protein sequence ID" value="KAJ1531408.1"/>
    <property type="molecule type" value="Genomic_DNA"/>
</dbReference>
<organism evidence="2 3">
    <name type="scientific">Megalurothrips usitatus</name>
    <name type="common">bean blossom thrips</name>
    <dbReference type="NCBI Taxonomy" id="439358"/>
    <lineage>
        <taxon>Eukaryota</taxon>
        <taxon>Metazoa</taxon>
        <taxon>Ecdysozoa</taxon>
        <taxon>Arthropoda</taxon>
        <taxon>Hexapoda</taxon>
        <taxon>Insecta</taxon>
        <taxon>Pterygota</taxon>
        <taxon>Neoptera</taxon>
        <taxon>Paraneoptera</taxon>
        <taxon>Thysanoptera</taxon>
        <taxon>Terebrantia</taxon>
        <taxon>Thripoidea</taxon>
        <taxon>Thripidae</taxon>
        <taxon>Megalurothrips</taxon>
    </lineage>
</organism>
<keyword evidence="3" id="KW-1185">Reference proteome</keyword>
<sequence length="180" mass="19136">MSNFKVARVIRPSKACLPKIHDEFGAPPALLQPLDDIVETERQEASRVAAEVWAVAPPKVAHKTAVAALPEEQAAAKPKATTRLHQRVAAPAAEVVGATPAVPPARISVKDRLGPKPKPTFAQVVSRAAAPTTSPAATATDTITQAVRKRTVPRIIAPKRKAPLFKRSTAAAAEVQKRKH</sequence>
<name>A0AAV7Y0E4_9NEOP</name>
<accession>A0AAV7Y0E4</accession>
<feature type="compositionally biased region" description="Low complexity" evidence="1">
    <location>
        <begin position="128"/>
        <end position="144"/>
    </location>
</feature>
<dbReference type="Proteomes" id="UP001075354">
    <property type="component" value="Chromosome 1"/>
</dbReference>
<comment type="caution">
    <text evidence="2">The sequence shown here is derived from an EMBL/GenBank/DDBJ whole genome shotgun (WGS) entry which is preliminary data.</text>
</comment>
<feature type="region of interest" description="Disordered" evidence="1">
    <location>
        <begin position="127"/>
        <end position="152"/>
    </location>
</feature>